<keyword evidence="2" id="KW-0813">Transport</keyword>
<dbReference type="GO" id="GO:0005886">
    <property type="term" value="C:plasma membrane"/>
    <property type="evidence" value="ECO:0007669"/>
    <property type="project" value="UniProtKB-SubCell"/>
</dbReference>
<comment type="subcellular location">
    <subcellularLocation>
        <location evidence="1 7">Cell membrane</location>
        <topology evidence="1 7">Multi-pass membrane protein</topology>
    </subcellularLocation>
</comment>
<dbReference type="Pfam" id="PF00893">
    <property type="entry name" value="Multi_Drug_Res"/>
    <property type="match status" value="1"/>
</dbReference>
<dbReference type="FunFam" id="1.10.3730.20:FF:000001">
    <property type="entry name" value="Quaternary ammonium compound resistance transporter SugE"/>
    <property type="match status" value="1"/>
</dbReference>
<reference evidence="9" key="2">
    <citation type="submission" date="2021-04" db="EMBL/GenBank/DDBJ databases">
        <authorList>
            <person name="Liu J."/>
        </authorList>
    </citation>
    <scope>NUCLEOTIDE SEQUENCE</scope>
    <source>
        <strain evidence="9">BAD-6</strain>
    </source>
</reference>
<evidence type="ECO:0000256" key="3">
    <source>
        <dbReference type="ARBA" id="ARBA00022475"/>
    </source>
</evidence>
<organism evidence="9 10">
    <name type="scientific">Sinanaerobacter chloroacetimidivorans</name>
    <dbReference type="NCBI Taxonomy" id="2818044"/>
    <lineage>
        <taxon>Bacteria</taxon>
        <taxon>Bacillati</taxon>
        <taxon>Bacillota</taxon>
        <taxon>Clostridia</taxon>
        <taxon>Peptostreptococcales</taxon>
        <taxon>Anaerovoracaceae</taxon>
        <taxon>Sinanaerobacter</taxon>
    </lineage>
</organism>
<keyword evidence="5 8" id="KW-1133">Transmembrane helix</keyword>
<dbReference type="InterPro" id="IPR037185">
    <property type="entry name" value="EmrE-like"/>
</dbReference>
<gene>
    <name evidence="9" type="ORF">KCX82_03980</name>
</gene>
<evidence type="ECO:0000313" key="10">
    <source>
        <dbReference type="Proteomes" id="UP000675664"/>
    </source>
</evidence>
<evidence type="ECO:0000256" key="4">
    <source>
        <dbReference type="ARBA" id="ARBA00022692"/>
    </source>
</evidence>
<keyword evidence="3" id="KW-1003">Cell membrane</keyword>
<comment type="similarity">
    <text evidence="7">Belongs to the drug/metabolite transporter (DMT) superfamily. Small multidrug resistance (SMR) (TC 2.A.7.1) family.</text>
</comment>
<dbReference type="RefSeq" id="WP_227017155.1">
    <property type="nucleotide sequence ID" value="NZ_JAGSND010000002.1"/>
</dbReference>
<dbReference type="GO" id="GO:0022857">
    <property type="term" value="F:transmembrane transporter activity"/>
    <property type="evidence" value="ECO:0007669"/>
    <property type="project" value="InterPro"/>
</dbReference>
<dbReference type="Proteomes" id="UP000675664">
    <property type="component" value="Unassembled WGS sequence"/>
</dbReference>
<proteinExistence type="inferred from homology"/>
<reference evidence="9" key="1">
    <citation type="submission" date="2021-04" db="EMBL/GenBank/DDBJ databases">
        <title>Sinoanaerobacter chloroacetimidivorans sp. nov., an obligate anaerobic bacterium isolated from anaerobic sludge.</title>
        <authorList>
            <person name="Bao Y."/>
        </authorList>
    </citation>
    <scope>NUCLEOTIDE SEQUENCE</scope>
    <source>
        <strain evidence="9">BAD-6</strain>
    </source>
</reference>
<sequence length="107" mass="11381">MAYIYLGLAIGAELFATTLLKYSDGFSKLLPSVSSLTLYGLCFFFLSKALQNISLSVAYATWCGLGIAVTTLISVYLFKEHLSAIGVIGILLVIAGVTILNFYGPSG</sequence>
<accession>A0A8J8AZY5</accession>
<feature type="transmembrane region" description="Helical" evidence="8">
    <location>
        <begin position="29"/>
        <end position="47"/>
    </location>
</feature>
<dbReference type="AlphaFoldDB" id="A0A8J8AZY5"/>
<feature type="transmembrane region" description="Helical" evidence="8">
    <location>
        <begin position="59"/>
        <end position="78"/>
    </location>
</feature>
<evidence type="ECO:0000313" key="9">
    <source>
        <dbReference type="EMBL" id="MBR0597023.1"/>
    </source>
</evidence>
<feature type="transmembrane region" description="Helical" evidence="8">
    <location>
        <begin position="84"/>
        <end position="103"/>
    </location>
</feature>
<dbReference type="InterPro" id="IPR045324">
    <property type="entry name" value="Small_multidrug_res"/>
</dbReference>
<keyword evidence="6 8" id="KW-0472">Membrane</keyword>
<comment type="caution">
    <text evidence="9">The sequence shown here is derived from an EMBL/GenBank/DDBJ whole genome shotgun (WGS) entry which is preliminary data.</text>
</comment>
<dbReference type="PANTHER" id="PTHR30561:SF1">
    <property type="entry name" value="MULTIDRUG TRANSPORTER EMRE"/>
    <property type="match status" value="1"/>
</dbReference>
<keyword evidence="10" id="KW-1185">Reference proteome</keyword>
<evidence type="ECO:0000256" key="2">
    <source>
        <dbReference type="ARBA" id="ARBA00022448"/>
    </source>
</evidence>
<evidence type="ECO:0000256" key="6">
    <source>
        <dbReference type="ARBA" id="ARBA00023136"/>
    </source>
</evidence>
<name>A0A8J8AZY5_9FIRM</name>
<evidence type="ECO:0000256" key="1">
    <source>
        <dbReference type="ARBA" id="ARBA00004651"/>
    </source>
</evidence>
<dbReference type="SUPFAM" id="SSF103481">
    <property type="entry name" value="Multidrug resistance efflux transporter EmrE"/>
    <property type="match status" value="1"/>
</dbReference>
<protein>
    <submittedName>
        <fullName evidence="9">Multidrug efflux SMR transporter</fullName>
    </submittedName>
</protein>
<keyword evidence="4 7" id="KW-0812">Transmembrane</keyword>
<evidence type="ECO:0000256" key="5">
    <source>
        <dbReference type="ARBA" id="ARBA00022989"/>
    </source>
</evidence>
<evidence type="ECO:0000256" key="7">
    <source>
        <dbReference type="RuleBase" id="RU003942"/>
    </source>
</evidence>
<dbReference type="Gene3D" id="1.10.3730.20">
    <property type="match status" value="1"/>
</dbReference>
<dbReference type="EMBL" id="JAGSND010000002">
    <property type="protein sequence ID" value="MBR0597023.1"/>
    <property type="molecule type" value="Genomic_DNA"/>
</dbReference>
<dbReference type="InterPro" id="IPR000390">
    <property type="entry name" value="Small_drug/metabolite_transptr"/>
</dbReference>
<evidence type="ECO:0000256" key="8">
    <source>
        <dbReference type="SAM" id="Phobius"/>
    </source>
</evidence>
<dbReference type="PANTHER" id="PTHR30561">
    <property type="entry name" value="SMR FAMILY PROTON-DEPENDENT DRUG EFFLUX TRANSPORTER SUGE"/>
    <property type="match status" value="1"/>
</dbReference>